<protein>
    <submittedName>
        <fullName evidence="1">Uncharacterized protein</fullName>
    </submittedName>
</protein>
<accession>A0AAJ4XRQ2</accession>
<comment type="caution">
    <text evidence="1">The sequence shown here is derived from an EMBL/GenBank/DDBJ whole genome shotgun (WGS) entry which is preliminary data.</text>
</comment>
<evidence type="ECO:0000313" key="1">
    <source>
        <dbReference type="EMBL" id="SNX87078.1"/>
    </source>
</evidence>
<dbReference type="PANTHER" id="PTHR33266:SF1">
    <property type="entry name" value="F-BOX DOMAIN-CONTAINING PROTEIN"/>
    <property type="match status" value="1"/>
</dbReference>
<proteinExistence type="predicted"/>
<dbReference type="PANTHER" id="PTHR33266">
    <property type="entry name" value="CHROMOSOME 15, WHOLE GENOME SHOTGUN SEQUENCE"/>
    <property type="match status" value="1"/>
</dbReference>
<organism evidence="1 2">
    <name type="scientific">Melanopsichium pennsylvanicum</name>
    <dbReference type="NCBI Taxonomy" id="63383"/>
    <lineage>
        <taxon>Eukaryota</taxon>
        <taxon>Fungi</taxon>
        <taxon>Dikarya</taxon>
        <taxon>Basidiomycota</taxon>
        <taxon>Ustilaginomycotina</taxon>
        <taxon>Ustilaginomycetes</taxon>
        <taxon>Ustilaginales</taxon>
        <taxon>Ustilaginaceae</taxon>
        <taxon>Melanopsichium</taxon>
    </lineage>
</organism>
<gene>
    <name evidence="1" type="ORF">MEPE_05788</name>
</gene>
<dbReference type="EMBL" id="OAPG01000017">
    <property type="protein sequence ID" value="SNX87078.1"/>
    <property type="molecule type" value="Genomic_DNA"/>
</dbReference>
<dbReference type="Proteomes" id="UP001294444">
    <property type="component" value="Unassembled WGS sequence"/>
</dbReference>
<name>A0AAJ4XRQ2_9BASI</name>
<evidence type="ECO:0000313" key="2">
    <source>
        <dbReference type="Proteomes" id="UP001294444"/>
    </source>
</evidence>
<dbReference type="AlphaFoldDB" id="A0AAJ4XRQ2"/>
<sequence>MQVNCDLFRAGAAQFLPYFKGAPLVQSSGTGKTRMVLQLGRIAPLIICAGYPSADRQFRGFLDLTDLKVRKVNIQERVAIFITAWFFILAKDLQTIDLDNKSNYLKPLDHYSSDDIVQRRKLFFERVLAKAKDMISDRASPESNKIFEQHLVEPVLNLSQEMCQLQGYCCCSDDRIPPVFVANDECAELPSPALFCLRRLWNYVRDLEIEQPCKISCLWLVLLSTNSGAASLVSQDPQVEASLRHVIAAPLPMFV</sequence>
<keyword evidence="2" id="KW-1185">Reference proteome</keyword>
<reference evidence="1" key="1">
    <citation type="submission" date="2023-10" db="EMBL/GenBank/DDBJ databases">
        <authorList>
            <person name="Guldener U."/>
        </authorList>
    </citation>
    <scope>NUCLEOTIDE SEQUENCE</scope>
    <source>
        <strain evidence="1">Mp4</strain>
    </source>
</reference>